<gene>
    <name evidence="2" type="ORF">GCM10022235_00920</name>
</gene>
<evidence type="ECO:0000256" key="1">
    <source>
        <dbReference type="SAM" id="Phobius"/>
    </source>
</evidence>
<keyword evidence="1" id="KW-0472">Membrane</keyword>
<evidence type="ECO:0000313" key="3">
    <source>
        <dbReference type="Proteomes" id="UP001501222"/>
    </source>
</evidence>
<dbReference type="Proteomes" id="UP001501222">
    <property type="component" value="Unassembled WGS sequence"/>
</dbReference>
<sequence length="394" mass="43126">MEDTGLEFLVTTILAVIAAALTGITLLWQKRGTGFKRVHYTAACDQLLLDRDDDALASFLSGPVSVHLEPSGTKLVWPMAFKLRLANTGMAPIQPGDFSSTLNIDFGRYCELLGGSITVNRGRADEFLGTDSAVLDHGCLKLTPFLLNPGDEITISGMLNGVVPDEGIVVSGRVTGMEAFVRLRAQDRGPRAKLVVNSLIYELVEQQPVAPDIDVKIFVLPKFLPFEDLGSAPSGGRGISTRLNGSVVEQMHQVSFQITNCSRNEVDLADWLRCQVADKTFLHLHEVRRSHETIASDSHSEFVDWDSRSVGIRPGKLGPRETFSATFIAEGTLEDIEVSARPEEIEDVQIARMAFPDTSLERHLAAMRPRVILITPGIHRGLQKLKDALSGSSR</sequence>
<accession>A0ABP6VNQ6</accession>
<feature type="transmembrane region" description="Helical" evidence="1">
    <location>
        <begin position="6"/>
        <end position="28"/>
    </location>
</feature>
<keyword evidence="1" id="KW-0812">Transmembrane</keyword>
<name>A0ABP6VNQ6_9ACTN</name>
<protein>
    <submittedName>
        <fullName evidence="2">Uncharacterized protein</fullName>
    </submittedName>
</protein>
<organism evidence="2 3">
    <name type="scientific">Kribbella ginsengisoli</name>
    <dbReference type="NCBI Taxonomy" id="363865"/>
    <lineage>
        <taxon>Bacteria</taxon>
        <taxon>Bacillati</taxon>
        <taxon>Actinomycetota</taxon>
        <taxon>Actinomycetes</taxon>
        <taxon>Propionibacteriales</taxon>
        <taxon>Kribbellaceae</taxon>
        <taxon>Kribbella</taxon>
    </lineage>
</organism>
<reference evidence="3" key="1">
    <citation type="journal article" date="2019" name="Int. J. Syst. Evol. Microbiol.">
        <title>The Global Catalogue of Microorganisms (GCM) 10K type strain sequencing project: providing services to taxonomists for standard genome sequencing and annotation.</title>
        <authorList>
            <consortium name="The Broad Institute Genomics Platform"/>
            <consortium name="The Broad Institute Genome Sequencing Center for Infectious Disease"/>
            <person name="Wu L."/>
            <person name="Ma J."/>
        </authorList>
    </citation>
    <scope>NUCLEOTIDE SEQUENCE [LARGE SCALE GENOMIC DNA]</scope>
    <source>
        <strain evidence="3">JCM 16928</strain>
    </source>
</reference>
<keyword evidence="3" id="KW-1185">Reference proteome</keyword>
<keyword evidence="1" id="KW-1133">Transmembrane helix</keyword>
<evidence type="ECO:0000313" key="2">
    <source>
        <dbReference type="EMBL" id="GAA3537293.1"/>
    </source>
</evidence>
<dbReference type="EMBL" id="BAABAA010000001">
    <property type="protein sequence ID" value="GAA3537293.1"/>
    <property type="molecule type" value="Genomic_DNA"/>
</dbReference>
<proteinExistence type="predicted"/>
<comment type="caution">
    <text evidence="2">The sequence shown here is derived from an EMBL/GenBank/DDBJ whole genome shotgun (WGS) entry which is preliminary data.</text>
</comment>